<keyword evidence="3" id="KW-1185">Reference proteome</keyword>
<evidence type="ECO:0008006" key="4">
    <source>
        <dbReference type="Google" id="ProtNLM"/>
    </source>
</evidence>
<keyword evidence="1" id="KW-0472">Membrane</keyword>
<dbReference type="RefSeq" id="WP_203793184.1">
    <property type="nucleotide sequence ID" value="NZ_BAAAQE010000054.1"/>
</dbReference>
<evidence type="ECO:0000256" key="1">
    <source>
        <dbReference type="SAM" id="Phobius"/>
    </source>
</evidence>
<feature type="transmembrane region" description="Helical" evidence="1">
    <location>
        <begin position="90"/>
        <end position="109"/>
    </location>
</feature>
<accession>A0ABQ3X1P5</accession>
<keyword evidence="1" id="KW-1133">Transmembrane helix</keyword>
<name>A0ABQ3X1P5_9ACTN</name>
<evidence type="ECO:0000313" key="2">
    <source>
        <dbReference type="EMBL" id="GID52388.1"/>
    </source>
</evidence>
<protein>
    <recommendedName>
        <fullName evidence="4">DUF1616 domain-containing protein</fullName>
    </recommendedName>
</protein>
<comment type="caution">
    <text evidence="2">The sequence shown here is derived from an EMBL/GenBank/DDBJ whole genome shotgun (WGS) entry which is preliminary data.</text>
</comment>
<feature type="transmembrane region" description="Helical" evidence="1">
    <location>
        <begin position="61"/>
        <end position="84"/>
    </location>
</feature>
<feature type="transmembrane region" description="Helical" evidence="1">
    <location>
        <begin position="141"/>
        <end position="160"/>
    </location>
</feature>
<organism evidence="2 3">
    <name type="scientific">Actinoplanes couchii</name>
    <dbReference type="NCBI Taxonomy" id="403638"/>
    <lineage>
        <taxon>Bacteria</taxon>
        <taxon>Bacillati</taxon>
        <taxon>Actinomycetota</taxon>
        <taxon>Actinomycetes</taxon>
        <taxon>Micromonosporales</taxon>
        <taxon>Micromonosporaceae</taxon>
        <taxon>Actinoplanes</taxon>
    </lineage>
</organism>
<sequence length="262" mass="27670">MNPVRAGVLAGLTVVTALAVAFAPIWIAVPFGLLLAFVLPGLALTEAVIRPGRRDLGVVERIVLVPSLSLAVLVLGGLALWSIGGNLNRTSWMLVCAVTTLAGVGVAFYRAQNIVPVLTGGPAEEPREKYRFTQERLVKDVLPLTLAVLLLGVAGVWSFADSVNTYDVRVTSLSAEAPGPVDAEGNRVVQVTADGLEVASGPYRMVLVGTTGQQLSKHDIAPDTDGDWTGRITVPSDQRVTVNLFRGAETEPFRTLIIAAVP</sequence>
<keyword evidence="1" id="KW-0812">Transmembrane</keyword>
<dbReference type="EMBL" id="BOMG01000014">
    <property type="protein sequence ID" value="GID52388.1"/>
    <property type="molecule type" value="Genomic_DNA"/>
</dbReference>
<reference evidence="2 3" key="1">
    <citation type="submission" date="2021-01" db="EMBL/GenBank/DDBJ databases">
        <title>Whole genome shotgun sequence of Actinoplanes couchii NBRC 106145.</title>
        <authorList>
            <person name="Komaki H."/>
            <person name="Tamura T."/>
        </authorList>
    </citation>
    <scope>NUCLEOTIDE SEQUENCE [LARGE SCALE GENOMIC DNA]</scope>
    <source>
        <strain evidence="2 3">NBRC 106145</strain>
    </source>
</reference>
<evidence type="ECO:0000313" key="3">
    <source>
        <dbReference type="Proteomes" id="UP000612282"/>
    </source>
</evidence>
<dbReference type="Proteomes" id="UP000612282">
    <property type="component" value="Unassembled WGS sequence"/>
</dbReference>
<proteinExistence type="predicted"/>
<gene>
    <name evidence="2" type="ORF">Aco03nite_007920</name>
</gene>